<dbReference type="GO" id="GO:0006338">
    <property type="term" value="P:chromatin remodeling"/>
    <property type="evidence" value="ECO:0007669"/>
    <property type="project" value="InterPro"/>
</dbReference>
<dbReference type="FunFam" id="1.20.920.10:FF:000083">
    <property type="entry name" value="WGS project CABT00000000 data, contig 2.8"/>
    <property type="match status" value="1"/>
</dbReference>
<comment type="subcellular location">
    <subcellularLocation>
        <location evidence="1">Nucleus</location>
    </subcellularLocation>
</comment>
<dbReference type="Proteomes" id="UP000572754">
    <property type="component" value="Unassembled WGS sequence"/>
</dbReference>
<evidence type="ECO:0000256" key="6">
    <source>
        <dbReference type="ARBA" id="ARBA00023163"/>
    </source>
</evidence>
<feature type="compositionally biased region" description="Polar residues" evidence="9">
    <location>
        <begin position="459"/>
        <end position="478"/>
    </location>
</feature>
<dbReference type="SUPFAM" id="SSF47370">
    <property type="entry name" value="Bromodomain"/>
    <property type="match status" value="2"/>
</dbReference>
<proteinExistence type="predicted"/>
<evidence type="ECO:0000313" key="11">
    <source>
        <dbReference type="EMBL" id="KAF5689476.1"/>
    </source>
</evidence>
<evidence type="ECO:0000256" key="7">
    <source>
        <dbReference type="ARBA" id="ARBA00023242"/>
    </source>
</evidence>
<dbReference type="InterPro" id="IPR036427">
    <property type="entry name" value="Bromodomain-like_sf"/>
</dbReference>
<reference evidence="12" key="1">
    <citation type="journal article" date="2020" name="BMC Genomics">
        <title>Correction to: Identification and distribution of gene clusters required for synthesis of sphingolipid metabolism inhibitors in diverse species of the filamentous fungus Fusarium.</title>
        <authorList>
            <person name="Kim H.S."/>
            <person name="Lohmar J.M."/>
            <person name="Busman M."/>
            <person name="Brown D.W."/>
            <person name="Naumann T.A."/>
            <person name="Divon H.H."/>
            <person name="Lysoe E."/>
            <person name="Uhlig S."/>
            <person name="Proctor R.H."/>
        </authorList>
    </citation>
    <scope>NUCLEOTIDE SEQUENCE [LARGE SCALE GENOMIC DNA]</scope>
    <source>
        <strain evidence="12">NRRL 25331</strain>
    </source>
</reference>
<dbReference type="InterPro" id="IPR054551">
    <property type="entry name" value="RSC4_Ig-like"/>
</dbReference>
<dbReference type="GO" id="GO:0006368">
    <property type="term" value="P:transcription elongation by RNA polymerase II"/>
    <property type="evidence" value="ECO:0007669"/>
    <property type="project" value="TreeGrafter"/>
</dbReference>
<dbReference type="PANTHER" id="PTHR16062">
    <property type="entry name" value="SWI/SNF-RELATED"/>
    <property type="match status" value="1"/>
</dbReference>
<feature type="region of interest" description="Disordered" evidence="9">
    <location>
        <begin position="1"/>
        <end position="31"/>
    </location>
</feature>
<dbReference type="Pfam" id="PF00439">
    <property type="entry name" value="Bromodomain"/>
    <property type="match status" value="2"/>
</dbReference>
<evidence type="ECO:0000256" key="5">
    <source>
        <dbReference type="ARBA" id="ARBA00023117"/>
    </source>
</evidence>
<feature type="compositionally biased region" description="Acidic residues" evidence="9">
    <location>
        <begin position="191"/>
        <end position="236"/>
    </location>
</feature>
<reference evidence="11 12" key="2">
    <citation type="submission" date="2020-05" db="EMBL/GenBank/DDBJ databases">
        <title>Identification and distribution of gene clusters putatively required for synthesis of sphingolipid metabolism inhibitors in phylogenetically diverse species of the filamentous fungus Fusarium.</title>
        <authorList>
            <person name="Kim H.-S."/>
            <person name="Busman M."/>
            <person name="Brown D.W."/>
            <person name="Divon H."/>
            <person name="Uhlig S."/>
            <person name="Proctor R.H."/>
        </authorList>
    </citation>
    <scope>NUCLEOTIDE SEQUENCE [LARGE SCALE GENOMIC DNA]</scope>
    <source>
        <strain evidence="11 12">NRRL 25331</strain>
    </source>
</reference>
<dbReference type="Gene3D" id="1.20.920.10">
    <property type="entry name" value="Bromodomain-like"/>
    <property type="match status" value="2"/>
</dbReference>
<keyword evidence="7" id="KW-0539">Nucleus</keyword>
<comment type="caution">
    <text evidence="11">The sequence shown here is derived from an EMBL/GenBank/DDBJ whole genome shotgun (WGS) entry which is preliminary data.</text>
</comment>
<evidence type="ECO:0000259" key="10">
    <source>
        <dbReference type="PROSITE" id="PS50014"/>
    </source>
</evidence>
<feature type="region of interest" description="Disordered" evidence="9">
    <location>
        <begin position="180"/>
        <end position="276"/>
    </location>
</feature>
<keyword evidence="12" id="KW-1185">Reference proteome</keyword>
<evidence type="ECO:0000256" key="8">
    <source>
        <dbReference type="PROSITE-ProRule" id="PRU00035"/>
    </source>
</evidence>
<keyword evidence="3" id="KW-0156">Chromatin regulator</keyword>
<feature type="domain" description="Bromo" evidence="10">
    <location>
        <begin position="314"/>
        <end position="388"/>
    </location>
</feature>
<dbReference type="EMBL" id="JAAQPE010000046">
    <property type="protein sequence ID" value="KAF5689476.1"/>
    <property type="molecule type" value="Genomic_DNA"/>
</dbReference>
<evidence type="ECO:0000256" key="2">
    <source>
        <dbReference type="ARBA" id="ARBA00022737"/>
    </source>
</evidence>
<dbReference type="PROSITE" id="PS50014">
    <property type="entry name" value="BROMODOMAIN_2"/>
    <property type="match status" value="2"/>
</dbReference>
<keyword evidence="5 8" id="KW-0103">Bromodomain</keyword>
<dbReference type="Pfam" id="PF22994">
    <property type="entry name" value="RSC4_Ig_like"/>
    <property type="match status" value="1"/>
</dbReference>
<evidence type="ECO:0000313" key="12">
    <source>
        <dbReference type="Proteomes" id="UP000572754"/>
    </source>
</evidence>
<accession>A0A8H5XA41</accession>
<evidence type="ECO:0000256" key="1">
    <source>
        <dbReference type="ARBA" id="ARBA00004123"/>
    </source>
</evidence>
<organism evidence="11 12">
    <name type="scientific">Fusarium circinatum</name>
    <name type="common">Pitch canker fungus</name>
    <name type="synonym">Gibberella circinata</name>
    <dbReference type="NCBI Taxonomy" id="48490"/>
    <lineage>
        <taxon>Eukaryota</taxon>
        <taxon>Fungi</taxon>
        <taxon>Dikarya</taxon>
        <taxon>Ascomycota</taxon>
        <taxon>Pezizomycotina</taxon>
        <taxon>Sordariomycetes</taxon>
        <taxon>Hypocreomycetidae</taxon>
        <taxon>Hypocreales</taxon>
        <taxon>Nectriaceae</taxon>
        <taxon>Fusarium</taxon>
        <taxon>Fusarium fujikuroi species complex</taxon>
    </lineage>
</organism>
<protein>
    <submittedName>
        <fullName evidence="11">Polybromo-1</fullName>
    </submittedName>
</protein>
<dbReference type="GO" id="GO:0003682">
    <property type="term" value="F:chromatin binding"/>
    <property type="evidence" value="ECO:0007669"/>
    <property type="project" value="TreeGrafter"/>
</dbReference>
<feature type="compositionally biased region" description="Basic residues" evidence="9">
    <location>
        <begin position="239"/>
        <end position="261"/>
    </location>
</feature>
<keyword evidence="4" id="KW-0805">Transcription regulation</keyword>
<dbReference type="CDD" id="cd04369">
    <property type="entry name" value="Bromodomain"/>
    <property type="match status" value="2"/>
</dbReference>
<dbReference type="AlphaFoldDB" id="A0A8H5XA41"/>
<feature type="domain" description="Bromo" evidence="10">
    <location>
        <begin position="87"/>
        <end position="157"/>
    </location>
</feature>
<keyword evidence="6" id="KW-0804">Transcription</keyword>
<evidence type="ECO:0000256" key="9">
    <source>
        <dbReference type="SAM" id="MobiDB-lite"/>
    </source>
</evidence>
<gene>
    <name evidence="11" type="ORF">FCIRC_1346</name>
</gene>
<keyword evidence="2" id="KW-0677">Repeat</keyword>
<dbReference type="InterPro" id="IPR001487">
    <property type="entry name" value="Bromodomain"/>
</dbReference>
<dbReference type="SMART" id="SM00297">
    <property type="entry name" value="BROMO"/>
    <property type="match status" value="2"/>
</dbReference>
<dbReference type="GO" id="GO:0016586">
    <property type="term" value="C:RSC-type complex"/>
    <property type="evidence" value="ECO:0007669"/>
    <property type="project" value="InterPro"/>
</dbReference>
<sequence>MESKRKANGAAAVDNDDRGSKRRRLTFAQIPHDTTRQPLSLSYHPIDLLTDTALQGDFDLSKGESRESTTTYGLSFLEHIRKTADKAGRLVATNFEELPPREENTGYYEQTRMPISLSMIEQKLNDGEFENLSQLEGYFKRMISNAKEFHPRSTEIYEDAERLRKAVSNYMTKKNPAYHVRGYQAVPTPFPDDEEEANEDNEDEEMNDDENEDEDEPEEEKEDEDEEDEEEEEEEAPSSRRRTITLKRRTPGRTPGRRASTRGKETPKPAAPAAKPDHVYEDVPYKGLSFQQAQEKLIEELIRREDPGYDGPYFEAFINLPPRSLKEYFKVISDPMSIRKLQKAVKGFHGRGGSTGVSDFKSWAAFEEKAKLLWTNAYFYNEEGSEIYLVAQDLEKFFYDQLKQAQAVVTEPSQPKIKLKVGGSSETPTPGPKKITIHVGGQRDSADSPAPAQAKMAMTNGQTVNGTARTSTPAQAVNPQLEKARSTSLSAVPSPSPSVQSALKPDETSRASPAVPSQPPSAAPSQATPAVPAAAPVAVPAPVPVPPPQPITNPLVNGYMDQKHPRRAGKGIDDALIESMKIQVHPTLQSHSPILATIRPNPKEMEQSATLNLPPHLTRILAVTAIPSHLQNRQYSLWTLVNKQPLKPIHHQAPGQQPHERAFEALLHPGLNVLESHLIAAIPRDERVLGGPEVELEVFTISINVLRN</sequence>
<evidence type="ECO:0000256" key="4">
    <source>
        <dbReference type="ARBA" id="ARBA00023015"/>
    </source>
</evidence>
<dbReference type="InterPro" id="IPR037382">
    <property type="entry name" value="Rsc/polybromo"/>
</dbReference>
<name>A0A8H5XA41_FUSCI</name>
<dbReference type="PANTHER" id="PTHR16062:SF19">
    <property type="entry name" value="PROTEIN POLYBROMO-1"/>
    <property type="match status" value="1"/>
</dbReference>
<feature type="region of interest" description="Disordered" evidence="9">
    <location>
        <begin position="418"/>
        <end position="529"/>
    </location>
</feature>
<feature type="compositionally biased region" description="Low complexity" evidence="9">
    <location>
        <begin position="486"/>
        <end position="503"/>
    </location>
</feature>
<evidence type="ECO:0000256" key="3">
    <source>
        <dbReference type="ARBA" id="ARBA00022853"/>
    </source>
</evidence>